<dbReference type="EMBL" id="NPIC01000002">
    <property type="protein sequence ID" value="RDL38619.1"/>
    <property type="molecule type" value="Genomic_DNA"/>
</dbReference>
<dbReference type="STRING" id="2656787.A0A370TSW1"/>
<dbReference type="RefSeq" id="XP_031871275.1">
    <property type="nucleotide sequence ID" value="XM_032011582.1"/>
</dbReference>
<dbReference type="GeneID" id="43595808"/>
<sequence>MEAFLRLFSFVCLLARNKEIGVLEKEPAIEIQYVPTTVTVETHTMGSSLYEYLRIKVHPDITSRDWSKIIIRGHHSRSFPSRVMPIEKQIQCFPGDDYVQHFASIVSTYLLLHGRDSSIVSYILPTPAQKIDPLINSNLKNLGALDVAILGYVQGLSQFTNKDWEGGGTSDNEIFRWLKQTLPNGSHVAFIGCRVSFWGGIAGNVVRALQILCGMKCVLYIGKLRSLHGEDTPNTKNVLQRALEAEGHEQQPADSRGRGVVQYGIHYTLSSVLQETKVWLKEQQGQFDWVDLEIGHMDIASLEGQIQFCYLHIVSDNLATKYVHDLLNEREQQVLQDRKQIVEPIQNVLRRFLEEYDLERRGR</sequence>
<keyword evidence="2" id="KW-1185">Reference proteome</keyword>
<name>A0A370TSW1_9HELO</name>
<reference evidence="1 2" key="1">
    <citation type="journal article" date="2018" name="IMA Fungus">
        <title>IMA Genome-F 9: Draft genome sequence of Annulohypoxylon stygium, Aspergillus mulundensis, Berkeleyomyces basicola (syn. Thielaviopsis basicola), Ceratocystis smalleyi, two Cercospora beticola strains, Coleophoma cylindrospora, Fusarium fracticaudum, Phialophora cf. hyalina, and Morchella septimelata.</title>
        <authorList>
            <person name="Wingfield B.D."/>
            <person name="Bills G.F."/>
            <person name="Dong Y."/>
            <person name="Huang W."/>
            <person name="Nel W.J."/>
            <person name="Swalarsk-Parry B.S."/>
            <person name="Vaghefi N."/>
            <person name="Wilken P.M."/>
            <person name="An Z."/>
            <person name="de Beer Z.W."/>
            <person name="De Vos L."/>
            <person name="Chen L."/>
            <person name="Duong T.A."/>
            <person name="Gao Y."/>
            <person name="Hammerbacher A."/>
            <person name="Kikkert J.R."/>
            <person name="Li Y."/>
            <person name="Li H."/>
            <person name="Li K."/>
            <person name="Li Q."/>
            <person name="Liu X."/>
            <person name="Ma X."/>
            <person name="Naidoo K."/>
            <person name="Pethybridge S.J."/>
            <person name="Sun J."/>
            <person name="Steenkamp E.T."/>
            <person name="van der Nest M.A."/>
            <person name="van Wyk S."/>
            <person name="Wingfield M.J."/>
            <person name="Xiong C."/>
            <person name="Yue Q."/>
            <person name="Zhang X."/>
        </authorList>
    </citation>
    <scope>NUCLEOTIDE SEQUENCE [LARGE SCALE GENOMIC DNA]</scope>
    <source>
        <strain evidence="1 2">BP 5553</strain>
    </source>
</reference>
<evidence type="ECO:0000313" key="1">
    <source>
        <dbReference type="EMBL" id="RDL38619.1"/>
    </source>
</evidence>
<gene>
    <name evidence="1" type="ORF">BP5553_02959</name>
</gene>
<protein>
    <submittedName>
        <fullName evidence="1">Uncharacterized protein</fullName>
    </submittedName>
</protein>
<dbReference type="Proteomes" id="UP000254866">
    <property type="component" value="Unassembled WGS sequence"/>
</dbReference>
<dbReference type="AlphaFoldDB" id="A0A370TSW1"/>
<comment type="caution">
    <text evidence="1">The sequence shown here is derived from an EMBL/GenBank/DDBJ whole genome shotgun (WGS) entry which is preliminary data.</text>
</comment>
<evidence type="ECO:0000313" key="2">
    <source>
        <dbReference type="Proteomes" id="UP000254866"/>
    </source>
</evidence>
<dbReference type="OrthoDB" id="3503419at2759"/>
<accession>A0A370TSW1</accession>
<proteinExistence type="predicted"/>
<organism evidence="1 2">
    <name type="scientific">Venustampulla echinocandica</name>
    <dbReference type="NCBI Taxonomy" id="2656787"/>
    <lineage>
        <taxon>Eukaryota</taxon>
        <taxon>Fungi</taxon>
        <taxon>Dikarya</taxon>
        <taxon>Ascomycota</taxon>
        <taxon>Pezizomycotina</taxon>
        <taxon>Leotiomycetes</taxon>
        <taxon>Helotiales</taxon>
        <taxon>Pleuroascaceae</taxon>
        <taxon>Venustampulla</taxon>
    </lineage>
</organism>